<dbReference type="NCBIfam" id="NF003075">
    <property type="entry name" value="PRK03996.1"/>
    <property type="match status" value="1"/>
</dbReference>
<evidence type="ECO:0000259" key="7">
    <source>
        <dbReference type="PROSITE" id="PS00388"/>
    </source>
</evidence>
<comment type="similarity">
    <text evidence="6">Belongs to the peptidase T1A family.</text>
</comment>
<dbReference type="SUPFAM" id="SSF56235">
    <property type="entry name" value="N-terminal nucleophile aminohydrolases (Ntn hydrolases)"/>
    <property type="match status" value="1"/>
</dbReference>
<comment type="caution">
    <text evidence="8">The sequence shown here is derived from an EMBL/GenBank/DDBJ whole genome shotgun (WGS) entry which is preliminary data.</text>
</comment>
<keyword evidence="4 6" id="KW-0647">Proteasome</keyword>
<keyword evidence="9" id="KW-1185">Reference proteome</keyword>
<evidence type="ECO:0000256" key="2">
    <source>
        <dbReference type="ARBA" id="ARBA00004496"/>
    </source>
</evidence>
<dbReference type="PANTHER" id="PTHR11599">
    <property type="entry name" value="PROTEASOME SUBUNIT ALPHA/BETA"/>
    <property type="match status" value="1"/>
</dbReference>
<evidence type="ECO:0000256" key="5">
    <source>
        <dbReference type="ARBA" id="ARBA00026071"/>
    </source>
</evidence>
<accession>A0A3L6QQW6</accession>
<gene>
    <name evidence="8" type="ORF">C2845_PM04G22650</name>
</gene>
<evidence type="ECO:0000256" key="3">
    <source>
        <dbReference type="ARBA" id="ARBA00022490"/>
    </source>
</evidence>
<dbReference type="PROSITE" id="PS00388">
    <property type="entry name" value="PROTEASOME_ALPHA_1"/>
    <property type="match status" value="1"/>
</dbReference>
<evidence type="ECO:0000256" key="1">
    <source>
        <dbReference type="ARBA" id="ARBA00002000"/>
    </source>
</evidence>
<proteinExistence type="inferred from homology"/>
<dbReference type="GO" id="GO:0005737">
    <property type="term" value="C:cytoplasm"/>
    <property type="evidence" value="ECO:0007669"/>
    <property type="project" value="UniProtKB-SubCell"/>
</dbReference>
<name>A0A3L6QQW6_PANMI</name>
<dbReference type="InterPro" id="IPR050115">
    <property type="entry name" value="Proteasome_alpha"/>
</dbReference>
<dbReference type="GO" id="GO:0006511">
    <property type="term" value="P:ubiquitin-dependent protein catabolic process"/>
    <property type="evidence" value="ECO:0007669"/>
    <property type="project" value="InterPro"/>
</dbReference>
<dbReference type="GO" id="GO:0019773">
    <property type="term" value="C:proteasome core complex, alpha-subunit complex"/>
    <property type="evidence" value="ECO:0007669"/>
    <property type="project" value="UniProtKB-UniRule"/>
</dbReference>
<dbReference type="Pfam" id="PF00227">
    <property type="entry name" value="Proteasome"/>
    <property type="match status" value="1"/>
</dbReference>
<dbReference type="Gene3D" id="3.60.20.10">
    <property type="entry name" value="Glutamine Phosphoribosylpyrophosphate, subunit 1, domain 1"/>
    <property type="match status" value="2"/>
</dbReference>
<comment type="subcellular location">
    <subcellularLocation>
        <location evidence="2">Cytoplasm</location>
    </subcellularLocation>
</comment>
<evidence type="ECO:0000313" key="8">
    <source>
        <dbReference type="EMBL" id="RLM85949.1"/>
    </source>
</evidence>
<evidence type="ECO:0000256" key="4">
    <source>
        <dbReference type="ARBA" id="ARBA00022942"/>
    </source>
</evidence>
<evidence type="ECO:0000256" key="6">
    <source>
        <dbReference type="PROSITE-ProRule" id="PRU00808"/>
    </source>
</evidence>
<reference evidence="9" key="1">
    <citation type="journal article" date="2019" name="Nat. Commun.">
        <title>The genome of broomcorn millet.</title>
        <authorList>
            <person name="Zou C."/>
            <person name="Miki D."/>
            <person name="Li D."/>
            <person name="Tang Q."/>
            <person name="Xiao L."/>
            <person name="Rajput S."/>
            <person name="Deng P."/>
            <person name="Jia W."/>
            <person name="Huang R."/>
            <person name="Zhang M."/>
            <person name="Sun Y."/>
            <person name="Hu J."/>
            <person name="Fu X."/>
            <person name="Schnable P.S."/>
            <person name="Li F."/>
            <person name="Zhang H."/>
            <person name="Feng B."/>
            <person name="Zhu X."/>
            <person name="Liu R."/>
            <person name="Schnable J.C."/>
            <person name="Zhu J.-K."/>
            <person name="Zhang H."/>
        </authorList>
    </citation>
    <scope>NUCLEOTIDE SEQUENCE [LARGE SCALE GENOMIC DNA]</scope>
</reference>
<evidence type="ECO:0000313" key="9">
    <source>
        <dbReference type="Proteomes" id="UP000275267"/>
    </source>
</evidence>
<comment type="subunit">
    <text evidence="5">The 26S proteasome consists of a 20S proteasome core and two 19S regulatory subunits. The 20S proteasome core is composed of 28 subunits that are arranged in four stacked rings, resulting in a barrel-shaped structure. The two end rings are each formed by seven alpha subunits, and the two central rings are each formed by seven beta subunits. The catalytic chamber with the active sites is on the inside of the barrel.</text>
</comment>
<dbReference type="Pfam" id="PF10584">
    <property type="entry name" value="Proteasome_A_N"/>
    <property type="match status" value="1"/>
</dbReference>
<dbReference type="SMART" id="SM00948">
    <property type="entry name" value="Proteasome_A_N"/>
    <property type="match status" value="1"/>
</dbReference>
<dbReference type="OrthoDB" id="431557at2759"/>
<comment type="function">
    <text evidence="1">The proteasome is a multicatalytic proteinase complex which is characterized by its ability to cleave peptides with Arg, Phe, Tyr, Leu, and Glu adjacent to the leaving group at neutral or slightly basic pH. The proteasome has an ATP-dependent proteolytic activity.</text>
</comment>
<dbReference type="FunFam" id="3.60.20.10:FF:000004">
    <property type="entry name" value="Proteasome subunit alpha type-4"/>
    <property type="match status" value="1"/>
</dbReference>
<dbReference type="PROSITE" id="PS51475">
    <property type="entry name" value="PROTEASOME_ALPHA_2"/>
    <property type="match status" value="1"/>
</dbReference>
<sequence>MARYDRAITVFSPDGHLFQVEYALEAVRKGNAAVGVRGIDTVVLGVEKKSTPKLQDSRSVRKIASLDTHIALACAGLKADARVLINRARVECQSHRLTVEDPVTVEYITRYIAGLQQKYTQSGGVRPFGLSTLIVGFDPYTDKPALYQTDPSGTFSAWKANATGRNSNSMREFLEKNYKETSGKETIKLAIRALLELTAKSWPPVPREPPSQDTRTNQFTFAPSVAVRRTIGHRAMATCGVLTAQAHASGVVPRPSCPNRSSVFAHSVRVVESGGKNIEVAVMTKKDGLRELEEAEIDEYVAEIEAEKAAAEAAKKGAPKDT</sequence>
<dbReference type="InterPro" id="IPR029055">
    <property type="entry name" value="Ntn_hydrolases_N"/>
</dbReference>
<dbReference type="EMBL" id="PQIB02000011">
    <property type="protein sequence ID" value="RLM85949.1"/>
    <property type="molecule type" value="Genomic_DNA"/>
</dbReference>
<dbReference type="AlphaFoldDB" id="A0A3L6QQW6"/>
<dbReference type="STRING" id="4540.A0A3L6QQW6"/>
<protein>
    <submittedName>
        <fullName evidence="8">Proteasome, alpha-subunit, N-terminal domain-containing protein</fullName>
    </submittedName>
</protein>
<organism evidence="8 9">
    <name type="scientific">Panicum miliaceum</name>
    <name type="common">Proso millet</name>
    <name type="synonym">Broomcorn millet</name>
    <dbReference type="NCBI Taxonomy" id="4540"/>
    <lineage>
        <taxon>Eukaryota</taxon>
        <taxon>Viridiplantae</taxon>
        <taxon>Streptophyta</taxon>
        <taxon>Embryophyta</taxon>
        <taxon>Tracheophyta</taxon>
        <taxon>Spermatophyta</taxon>
        <taxon>Magnoliopsida</taxon>
        <taxon>Liliopsida</taxon>
        <taxon>Poales</taxon>
        <taxon>Poaceae</taxon>
        <taxon>PACMAD clade</taxon>
        <taxon>Panicoideae</taxon>
        <taxon>Panicodae</taxon>
        <taxon>Paniceae</taxon>
        <taxon>Panicinae</taxon>
        <taxon>Panicum</taxon>
        <taxon>Panicum sect. Panicum</taxon>
    </lineage>
</organism>
<dbReference type="Proteomes" id="UP000275267">
    <property type="component" value="Unassembled WGS sequence"/>
</dbReference>
<dbReference type="InterPro" id="IPR000426">
    <property type="entry name" value="Proteasome_asu_N"/>
</dbReference>
<keyword evidence="3" id="KW-0963">Cytoplasm</keyword>
<dbReference type="InterPro" id="IPR001353">
    <property type="entry name" value="Proteasome_sua/b"/>
</dbReference>
<dbReference type="CDD" id="cd03755">
    <property type="entry name" value="proteasome_alpha_type_7"/>
    <property type="match status" value="1"/>
</dbReference>
<dbReference type="InterPro" id="IPR023332">
    <property type="entry name" value="Proteasome_alpha-type"/>
</dbReference>
<feature type="domain" description="Proteasome alpha-type subunits" evidence="7">
    <location>
        <begin position="4"/>
        <end position="26"/>
    </location>
</feature>